<reference evidence="5" key="1">
    <citation type="journal article" date="2018" name="Nat. Microbiol.">
        <title>Leveraging single-cell genomics to expand the fungal tree of life.</title>
        <authorList>
            <person name="Ahrendt S.R."/>
            <person name="Quandt C.A."/>
            <person name="Ciobanu D."/>
            <person name="Clum A."/>
            <person name="Salamov A."/>
            <person name="Andreopoulos B."/>
            <person name="Cheng J.F."/>
            <person name="Woyke T."/>
            <person name="Pelin A."/>
            <person name="Henrissat B."/>
            <person name="Reynolds N.K."/>
            <person name="Benny G.L."/>
            <person name="Smith M.E."/>
            <person name="James T.Y."/>
            <person name="Grigoriev I.V."/>
        </authorList>
    </citation>
    <scope>NUCLEOTIDE SEQUENCE [LARGE SCALE GENOMIC DNA]</scope>
    <source>
        <strain evidence="5">CSF55</strain>
    </source>
</reference>
<dbReference type="SUPFAM" id="SSF90188">
    <property type="entry name" value="Somatomedin B domain"/>
    <property type="match status" value="1"/>
</dbReference>
<dbReference type="EMBL" id="ML007646">
    <property type="protein sequence ID" value="RKP15811.1"/>
    <property type="molecule type" value="Genomic_DNA"/>
</dbReference>
<evidence type="ECO:0000313" key="5">
    <source>
        <dbReference type="Proteomes" id="UP000281549"/>
    </source>
</evidence>
<evidence type="ECO:0000256" key="2">
    <source>
        <dbReference type="SAM" id="Phobius"/>
    </source>
</evidence>
<dbReference type="AlphaFoldDB" id="A0A4P9YB72"/>
<dbReference type="InterPro" id="IPR036024">
    <property type="entry name" value="Somatomedin_B-like_dom_sf"/>
</dbReference>
<protein>
    <recommendedName>
        <fullName evidence="3">SMB domain-containing protein</fullName>
    </recommendedName>
</protein>
<accession>A0A4P9YB72</accession>
<dbReference type="PROSITE" id="PS50958">
    <property type="entry name" value="SMB_2"/>
    <property type="match status" value="1"/>
</dbReference>
<sequence>SCPTGTACILVTGDPYCAPILSTSCKYRCNNDNLNGPGYPCSCMPTCTSNSNCCSDYSDQCVALPSALSLDGIEERMLRFWSKYQTYIIYGGAGVAVIAVGLIARSVIKSRARSRMENNKVESSASKAMESKAKAIVFLDAKDAL</sequence>
<dbReference type="Proteomes" id="UP000281549">
    <property type="component" value="Unassembled WGS sequence"/>
</dbReference>
<name>A0A4P9YB72_ROZAC</name>
<dbReference type="Gene3D" id="4.10.410.20">
    <property type="match status" value="1"/>
</dbReference>
<keyword evidence="2" id="KW-0812">Transmembrane</keyword>
<dbReference type="Pfam" id="PF01033">
    <property type="entry name" value="Somatomedin_B"/>
    <property type="match status" value="1"/>
</dbReference>
<feature type="transmembrane region" description="Helical" evidence="2">
    <location>
        <begin position="87"/>
        <end position="108"/>
    </location>
</feature>
<evidence type="ECO:0000259" key="3">
    <source>
        <dbReference type="PROSITE" id="PS50958"/>
    </source>
</evidence>
<proteinExistence type="predicted"/>
<organism evidence="4 5">
    <name type="scientific">Rozella allomycis (strain CSF55)</name>
    <dbReference type="NCBI Taxonomy" id="988480"/>
    <lineage>
        <taxon>Eukaryota</taxon>
        <taxon>Fungi</taxon>
        <taxon>Fungi incertae sedis</taxon>
        <taxon>Cryptomycota</taxon>
        <taxon>Cryptomycota incertae sedis</taxon>
        <taxon>Rozella</taxon>
    </lineage>
</organism>
<gene>
    <name evidence="4" type="ORF">ROZALSC1DRAFT_26023</name>
</gene>
<keyword evidence="1" id="KW-1015">Disulfide bond</keyword>
<evidence type="ECO:0000313" key="4">
    <source>
        <dbReference type="EMBL" id="RKP15811.1"/>
    </source>
</evidence>
<dbReference type="PROSITE" id="PS00524">
    <property type="entry name" value="SMB_1"/>
    <property type="match status" value="1"/>
</dbReference>
<dbReference type="InterPro" id="IPR001212">
    <property type="entry name" value="Somatomedin_B_dom"/>
</dbReference>
<keyword evidence="2" id="KW-0472">Membrane</keyword>
<feature type="domain" description="SMB" evidence="3">
    <location>
        <begin position="21"/>
        <end position="66"/>
    </location>
</feature>
<feature type="non-terminal residue" evidence="4">
    <location>
        <position position="1"/>
    </location>
</feature>
<keyword evidence="2" id="KW-1133">Transmembrane helix</keyword>
<feature type="non-terminal residue" evidence="4">
    <location>
        <position position="145"/>
    </location>
</feature>
<evidence type="ECO:0000256" key="1">
    <source>
        <dbReference type="ARBA" id="ARBA00023157"/>
    </source>
</evidence>